<dbReference type="NCBIfam" id="NF047832">
    <property type="entry name" value="caspase_w_EACC1"/>
    <property type="match status" value="1"/>
</dbReference>
<accession>A0ABM7F436</accession>
<feature type="domain" description="Peptidase C14 caspase" evidence="2">
    <location>
        <begin position="10"/>
        <end position="184"/>
    </location>
</feature>
<feature type="domain" description="Pyrrolo-quinoline quinone repeat" evidence="3">
    <location>
        <begin position="472"/>
        <end position="613"/>
    </location>
</feature>
<feature type="region of interest" description="Disordered" evidence="1">
    <location>
        <begin position="262"/>
        <end position="327"/>
    </location>
</feature>
<dbReference type="RefSeq" id="WP_286249286.1">
    <property type="nucleotide sequence ID" value="NZ_AP018448.1"/>
</dbReference>
<dbReference type="InterPro" id="IPR002372">
    <property type="entry name" value="PQQ_rpt_dom"/>
</dbReference>
<dbReference type="EMBL" id="AP018448">
    <property type="protein sequence ID" value="BBC30591.1"/>
    <property type="molecule type" value="Genomic_DNA"/>
</dbReference>
<dbReference type="Pfam" id="PF13360">
    <property type="entry name" value="PQQ_2"/>
    <property type="match status" value="1"/>
</dbReference>
<dbReference type="InterPro" id="IPR018391">
    <property type="entry name" value="PQQ_b-propeller_rpt"/>
</dbReference>
<name>A0ABM7F436_9ACTN</name>
<dbReference type="PANTHER" id="PTHR34512:SF30">
    <property type="entry name" value="OUTER MEMBRANE PROTEIN ASSEMBLY FACTOR BAMB"/>
    <property type="match status" value="1"/>
</dbReference>
<reference evidence="4 5" key="2">
    <citation type="journal article" date="2023" name="ChemBioChem">
        <title>Acyltransferase Domain Exchange between Two Independent Type I Polyketide Synthases in the Same Producer Strain of Macrolide Antibiotics.</title>
        <authorList>
            <person name="Kudo F."/>
            <person name="Kishikawa K."/>
            <person name="Tsuboi K."/>
            <person name="Kido T."/>
            <person name="Usui T."/>
            <person name="Hashimoto J."/>
            <person name="Shin-Ya K."/>
            <person name="Miyanaga A."/>
            <person name="Eguchi T."/>
        </authorList>
    </citation>
    <scope>NUCLEOTIDE SEQUENCE [LARGE SCALE GENOMIC DNA]</scope>
    <source>
        <strain evidence="4 5">A-8890</strain>
    </source>
</reference>
<dbReference type="Pfam" id="PF00656">
    <property type="entry name" value="Peptidase_C14"/>
    <property type="match status" value="1"/>
</dbReference>
<sequence length="734" mass="78427">MAVPDPKASRAVLVGVHAYTRLEPLPPVAAGVTRLAQLLRDPSVWGLPATHVTVLGSDASGDAILGAIRDAASECTDTLLVYFAGHGLRDRSGEQLYLALADADDDHPEIGSLSYSSLRLVVGRAGYKARRRITLLDCCYSGLAGGMGAGTLARPDLAQLLDQDHSDDIDDETDGYGSCVLTSAPKTGRSFAPPGARYPEFTGEMIDILDHGIEGAGPTLSPDRMWRLVRRRLRTKNSPEPQQFGHNSVVLHDWVYNRAHQPPRMHAPLNSRATAPSQPEAPQTPETPLPARAQIGPPPTIPSARAEARRSRISSHTGRRDAPNMTRRRVLQVGTAIAAAGGITTAVILSRDDEPGPDQWRLRWRFTAGGGPTAEPSVVGGVLYTSNDDYNLYAVTVATGTQKWVYKHNDYAISPPTAANGKVYFGGKYSQLYAVDATTGTQKWTLDVGTVSTAPVVVDGVVYVGTSSGSPHVYAVNATTGRRKWALAVESAIDASPAVVNGVLYCGDAKGNVYAVDAATGKQKWSTRKGDQIRSSPQVAGRLLYVASKGGQGLYALDVNTGAQKWVFPIPRVDSPPFVVADGKMYVVNQEETVFALDAETGAKRWTYRIPTNEYISGGLAIVNGVVYLGSDDHNVHAIDASTGKKRWMFATGGDVMGTPAVTDGIVYAGSTDKHVYALDAASGKKLWAFKTDTGIFSVMIADGVVFARDYNSGRDYDASIYALDTGPRPSVTK</sequence>
<dbReference type="SUPFAM" id="SSF50998">
    <property type="entry name" value="Quinoprotein alcohol dehydrogenase-like"/>
    <property type="match status" value="3"/>
</dbReference>
<dbReference type="Gene3D" id="2.130.10.10">
    <property type="entry name" value="YVTN repeat-like/Quinoprotein amine dehydrogenase"/>
    <property type="match status" value="2"/>
</dbReference>
<evidence type="ECO:0000259" key="2">
    <source>
        <dbReference type="Pfam" id="PF00656"/>
    </source>
</evidence>
<dbReference type="Gene3D" id="3.40.50.1460">
    <property type="match status" value="1"/>
</dbReference>
<proteinExistence type="predicted"/>
<organism evidence="4 5">
    <name type="scientific">Streptomyces graminofaciens</name>
    <dbReference type="NCBI Taxonomy" id="68212"/>
    <lineage>
        <taxon>Bacteria</taxon>
        <taxon>Bacillati</taxon>
        <taxon>Actinomycetota</taxon>
        <taxon>Actinomycetes</taxon>
        <taxon>Kitasatosporales</taxon>
        <taxon>Streptomycetaceae</taxon>
        <taxon>Streptomyces</taxon>
    </lineage>
</organism>
<keyword evidence="5" id="KW-1185">Reference proteome</keyword>
<evidence type="ECO:0000256" key="1">
    <source>
        <dbReference type="SAM" id="MobiDB-lite"/>
    </source>
</evidence>
<dbReference type="InterPro" id="IPR011600">
    <property type="entry name" value="Pept_C14_caspase"/>
</dbReference>
<dbReference type="InterPro" id="IPR015943">
    <property type="entry name" value="WD40/YVTN_repeat-like_dom_sf"/>
</dbReference>
<dbReference type="PANTHER" id="PTHR34512">
    <property type="entry name" value="CELL SURFACE PROTEIN"/>
    <property type="match status" value="1"/>
</dbReference>
<dbReference type="InterPro" id="IPR011047">
    <property type="entry name" value="Quinoprotein_ADH-like_sf"/>
</dbReference>
<protein>
    <submittedName>
        <fullName evidence="4">Uncharacterized protein</fullName>
    </submittedName>
</protein>
<dbReference type="Proteomes" id="UP001321542">
    <property type="component" value="Chromosome"/>
</dbReference>
<gene>
    <name evidence="4" type="ORF">SGFS_018850</name>
</gene>
<evidence type="ECO:0000313" key="4">
    <source>
        <dbReference type="EMBL" id="BBC30591.1"/>
    </source>
</evidence>
<dbReference type="SMART" id="SM00564">
    <property type="entry name" value="PQQ"/>
    <property type="match status" value="8"/>
</dbReference>
<feature type="compositionally biased region" description="Polar residues" evidence="1">
    <location>
        <begin position="271"/>
        <end position="286"/>
    </location>
</feature>
<dbReference type="Gene3D" id="2.40.10.480">
    <property type="match status" value="1"/>
</dbReference>
<evidence type="ECO:0000259" key="3">
    <source>
        <dbReference type="Pfam" id="PF13360"/>
    </source>
</evidence>
<evidence type="ECO:0000313" key="5">
    <source>
        <dbReference type="Proteomes" id="UP001321542"/>
    </source>
</evidence>
<reference evidence="4 5" key="1">
    <citation type="journal article" date="2010" name="ChemBioChem">
        <title>Cloning and characterization of the biosynthetic gene cluster of 16-membered macrolide antibiotic FD-891: involvement of a dual functional cytochrome P450 monooxygenase catalyzing epoxidation and hydroxylation.</title>
        <authorList>
            <person name="Kudo F."/>
            <person name="Motegi A."/>
            <person name="Mizoue K."/>
            <person name="Eguchi T."/>
        </authorList>
    </citation>
    <scope>NUCLEOTIDE SEQUENCE [LARGE SCALE GENOMIC DNA]</scope>
    <source>
        <strain evidence="4 5">A-8890</strain>
    </source>
</reference>